<dbReference type="RefSeq" id="WP_119917498.1">
    <property type="nucleotide sequence ID" value="NZ_QYYA01000001.1"/>
</dbReference>
<dbReference type="PANTHER" id="PTHR23417:SF14">
    <property type="entry name" value="PENTACOTRIPEPTIDE-REPEAT REGION OF PRORP DOMAIN-CONTAINING PROTEIN"/>
    <property type="match status" value="1"/>
</dbReference>
<dbReference type="SUPFAM" id="SSF53335">
    <property type="entry name" value="S-adenosyl-L-methionine-dependent methyltransferases"/>
    <property type="match status" value="1"/>
</dbReference>
<evidence type="ECO:0000313" key="9">
    <source>
        <dbReference type="Proteomes" id="UP000283734"/>
    </source>
</evidence>
<accession>A0A418Y319</accession>
<comment type="caution">
    <text evidence="8">The sequence shown here is derived from an EMBL/GenBank/DDBJ whole genome shotgun (WGS) entry which is preliminary data.</text>
</comment>
<sequence length="222" mass="24676">MFANSRTVTSNQTGQHQDLALTVRKHLDHPWQAPVSSHDRQAFHQLQTWRDENGPGHPLMLDSGCGTGRSSVALALSQPQALVVGVDQSEARLGRALTRFSPLPANLLLLRADCAGLWRLLAEQGIAVARHQILYPNPWPKSAHLKRRWHGHPVWPCLLAMGGVLEYRSNWRVYLEEVGSALAMTGVSSELQALPEQTSPLTDFEEKYQASGQPLWRLTATL</sequence>
<keyword evidence="9" id="KW-1185">Reference proteome</keyword>
<evidence type="ECO:0000256" key="2">
    <source>
        <dbReference type="ARBA" id="ARBA00003015"/>
    </source>
</evidence>
<keyword evidence="4 8" id="KW-0489">Methyltransferase</keyword>
<evidence type="ECO:0000256" key="6">
    <source>
        <dbReference type="ARBA" id="ARBA00022691"/>
    </source>
</evidence>
<dbReference type="PROSITE" id="PS51625">
    <property type="entry name" value="SAM_MT_TRMB"/>
    <property type="match status" value="1"/>
</dbReference>
<dbReference type="OrthoDB" id="9809889at2"/>
<evidence type="ECO:0000256" key="7">
    <source>
        <dbReference type="ARBA" id="ARBA00022694"/>
    </source>
</evidence>
<organism evidence="8 9">
    <name type="scientific">Alcanivorax profundi</name>
    <dbReference type="NCBI Taxonomy" id="2338368"/>
    <lineage>
        <taxon>Bacteria</taxon>
        <taxon>Pseudomonadati</taxon>
        <taxon>Pseudomonadota</taxon>
        <taxon>Gammaproteobacteria</taxon>
        <taxon>Oceanospirillales</taxon>
        <taxon>Alcanivoracaceae</taxon>
        <taxon>Alcanivorax</taxon>
    </lineage>
</organism>
<gene>
    <name evidence="8" type="ORF">D4A39_03565</name>
</gene>
<reference evidence="8 9" key="1">
    <citation type="submission" date="2018-09" db="EMBL/GenBank/DDBJ databases">
        <title>Alcanivorax profundi sp. nov., isolated from 1000 m-depth seawater of the Mariana Trench.</title>
        <authorList>
            <person name="Liu J."/>
        </authorList>
    </citation>
    <scope>NUCLEOTIDE SEQUENCE [LARGE SCALE GENOMIC DNA]</scope>
    <source>
        <strain evidence="8 9">MTEO17</strain>
    </source>
</reference>
<evidence type="ECO:0000256" key="3">
    <source>
        <dbReference type="ARBA" id="ARBA00011977"/>
    </source>
</evidence>
<keyword evidence="5 8" id="KW-0808">Transferase</keyword>
<evidence type="ECO:0000313" key="8">
    <source>
        <dbReference type="EMBL" id="RJG19928.1"/>
    </source>
</evidence>
<evidence type="ECO:0000256" key="1">
    <source>
        <dbReference type="ARBA" id="ARBA00000142"/>
    </source>
</evidence>
<protein>
    <recommendedName>
        <fullName evidence="3">tRNA (guanine(46)-N(7))-methyltransferase</fullName>
        <ecNumber evidence="3">2.1.1.33</ecNumber>
    </recommendedName>
</protein>
<comment type="function">
    <text evidence="2">Catalyzes the formation of N(7)-methylguanine at position 46 (m7G46) in tRNA.</text>
</comment>
<proteinExistence type="predicted"/>
<dbReference type="EC" id="2.1.1.33" evidence="3"/>
<dbReference type="Pfam" id="PF02390">
    <property type="entry name" value="Methyltransf_4"/>
    <property type="match status" value="1"/>
</dbReference>
<keyword evidence="7" id="KW-0819">tRNA processing</keyword>
<dbReference type="Gene3D" id="3.40.50.150">
    <property type="entry name" value="Vaccinia Virus protein VP39"/>
    <property type="match status" value="1"/>
</dbReference>
<dbReference type="InterPro" id="IPR029063">
    <property type="entry name" value="SAM-dependent_MTases_sf"/>
</dbReference>
<dbReference type="EMBL" id="QYYA01000001">
    <property type="protein sequence ID" value="RJG19928.1"/>
    <property type="molecule type" value="Genomic_DNA"/>
</dbReference>
<keyword evidence="6" id="KW-0949">S-adenosyl-L-methionine</keyword>
<evidence type="ECO:0000256" key="4">
    <source>
        <dbReference type="ARBA" id="ARBA00022603"/>
    </source>
</evidence>
<evidence type="ECO:0000256" key="5">
    <source>
        <dbReference type="ARBA" id="ARBA00022679"/>
    </source>
</evidence>
<dbReference type="AlphaFoldDB" id="A0A418Y319"/>
<dbReference type="GO" id="GO:0008176">
    <property type="term" value="F:tRNA (guanine(46)-N7)-methyltransferase activity"/>
    <property type="evidence" value="ECO:0007669"/>
    <property type="project" value="UniProtKB-EC"/>
</dbReference>
<dbReference type="Proteomes" id="UP000283734">
    <property type="component" value="Unassembled WGS sequence"/>
</dbReference>
<dbReference type="InterPro" id="IPR003358">
    <property type="entry name" value="tRNA_(Gua-N-7)_MeTrfase_Trmb"/>
</dbReference>
<comment type="catalytic activity">
    <reaction evidence="1">
        <text>guanosine(46) in tRNA + S-adenosyl-L-methionine = N(7)-methylguanosine(46) in tRNA + S-adenosyl-L-homocysteine</text>
        <dbReference type="Rhea" id="RHEA:42708"/>
        <dbReference type="Rhea" id="RHEA-COMP:10188"/>
        <dbReference type="Rhea" id="RHEA-COMP:10189"/>
        <dbReference type="ChEBI" id="CHEBI:57856"/>
        <dbReference type="ChEBI" id="CHEBI:59789"/>
        <dbReference type="ChEBI" id="CHEBI:74269"/>
        <dbReference type="ChEBI" id="CHEBI:74480"/>
        <dbReference type="EC" id="2.1.1.33"/>
    </reaction>
</comment>
<dbReference type="PANTHER" id="PTHR23417">
    <property type="entry name" value="3-DEOXY-D-MANNO-OCTULOSONIC-ACID TRANSFERASE/TRNA GUANINE-N 7 - -METHYLTRANSFERASE"/>
    <property type="match status" value="1"/>
</dbReference>
<dbReference type="GO" id="GO:0043527">
    <property type="term" value="C:tRNA methyltransferase complex"/>
    <property type="evidence" value="ECO:0007669"/>
    <property type="project" value="TreeGrafter"/>
</dbReference>
<name>A0A418Y319_9GAMM</name>